<organism evidence="1 2">
    <name type="scientific">Gossypium arboreum</name>
    <name type="common">Tree cotton</name>
    <name type="synonym">Gossypium nanking</name>
    <dbReference type="NCBI Taxonomy" id="29729"/>
    <lineage>
        <taxon>Eukaryota</taxon>
        <taxon>Viridiplantae</taxon>
        <taxon>Streptophyta</taxon>
        <taxon>Embryophyta</taxon>
        <taxon>Tracheophyta</taxon>
        <taxon>Spermatophyta</taxon>
        <taxon>Magnoliopsida</taxon>
        <taxon>eudicotyledons</taxon>
        <taxon>Gunneridae</taxon>
        <taxon>Pentapetalae</taxon>
        <taxon>rosids</taxon>
        <taxon>malvids</taxon>
        <taxon>Malvales</taxon>
        <taxon>Malvaceae</taxon>
        <taxon>Malvoideae</taxon>
        <taxon>Gossypium</taxon>
    </lineage>
</organism>
<evidence type="ECO:0000313" key="2">
    <source>
        <dbReference type="Proteomes" id="UP000032142"/>
    </source>
</evidence>
<dbReference type="AlphaFoldDB" id="A0A0B0NYU1"/>
<keyword evidence="2" id="KW-1185">Reference proteome</keyword>
<sequence>MVYPSNFLFNLNRDNFSTYHYQSCNSCNFMPSINTIIMHS</sequence>
<gene>
    <name evidence="1" type="ORF">F383_06695</name>
</gene>
<protein>
    <submittedName>
        <fullName evidence="1">Uncharacterized protein</fullName>
    </submittedName>
</protein>
<accession>A0A0B0NYU1</accession>
<name>A0A0B0NYU1_GOSAR</name>
<evidence type="ECO:0000313" key="1">
    <source>
        <dbReference type="EMBL" id="KHG16251.1"/>
    </source>
</evidence>
<dbReference type="EMBL" id="KN405770">
    <property type="protein sequence ID" value="KHG16251.1"/>
    <property type="molecule type" value="Genomic_DNA"/>
</dbReference>
<dbReference type="Proteomes" id="UP000032142">
    <property type="component" value="Unassembled WGS sequence"/>
</dbReference>
<proteinExistence type="predicted"/>
<reference evidence="2" key="1">
    <citation type="submission" date="2014-09" db="EMBL/GenBank/DDBJ databases">
        <authorList>
            <person name="Mudge J."/>
            <person name="Ramaraj T."/>
            <person name="Lindquist I.E."/>
            <person name="Bharti A.K."/>
            <person name="Sundararajan A."/>
            <person name="Cameron C.T."/>
            <person name="Woodward J.E."/>
            <person name="May G.D."/>
            <person name="Brubaker C."/>
            <person name="Broadhvest J."/>
            <person name="Wilkins T.A."/>
        </authorList>
    </citation>
    <scope>NUCLEOTIDE SEQUENCE</scope>
    <source>
        <strain evidence="2">cv. AKA8401</strain>
    </source>
</reference>